<dbReference type="AlphaFoldDB" id="A0A067JUU6"/>
<dbReference type="PANTHER" id="PTHR45623">
    <property type="entry name" value="CHROMODOMAIN-HELICASE-DNA-BINDING PROTEIN 3-RELATED-RELATED"/>
    <property type="match status" value="1"/>
</dbReference>
<dbReference type="Proteomes" id="UP000027138">
    <property type="component" value="Unassembled WGS sequence"/>
</dbReference>
<gene>
    <name evidence="3" type="ORF">JCGZ_23142</name>
</gene>
<evidence type="ECO:0000313" key="4">
    <source>
        <dbReference type="Proteomes" id="UP000027138"/>
    </source>
</evidence>
<evidence type="ECO:0000256" key="1">
    <source>
        <dbReference type="ARBA" id="ARBA00023242"/>
    </source>
</evidence>
<dbReference type="GO" id="GO:0005634">
    <property type="term" value="C:nucleus"/>
    <property type="evidence" value="ECO:0007669"/>
    <property type="project" value="TreeGrafter"/>
</dbReference>
<organism evidence="3 4">
    <name type="scientific">Jatropha curcas</name>
    <name type="common">Barbados nut</name>
    <dbReference type="NCBI Taxonomy" id="180498"/>
    <lineage>
        <taxon>Eukaryota</taxon>
        <taxon>Viridiplantae</taxon>
        <taxon>Streptophyta</taxon>
        <taxon>Embryophyta</taxon>
        <taxon>Tracheophyta</taxon>
        <taxon>Spermatophyta</taxon>
        <taxon>Magnoliopsida</taxon>
        <taxon>eudicotyledons</taxon>
        <taxon>Gunneridae</taxon>
        <taxon>Pentapetalae</taxon>
        <taxon>rosids</taxon>
        <taxon>fabids</taxon>
        <taxon>Malpighiales</taxon>
        <taxon>Euphorbiaceae</taxon>
        <taxon>Crotonoideae</taxon>
        <taxon>Jatropheae</taxon>
        <taxon>Jatropha</taxon>
    </lineage>
</organism>
<accession>A0A067JUU6</accession>
<dbReference type="GO" id="GO:0003677">
    <property type="term" value="F:DNA binding"/>
    <property type="evidence" value="ECO:0007669"/>
    <property type="project" value="TreeGrafter"/>
</dbReference>
<evidence type="ECO:0000313" key="3">
    <source>
        <dbReference type="EMBL" id="KDP23309.1"/>
    </source>
</evidence>
<dbReference type="EMBL" id="KK915213">
    <property type="protein sequence ID" value="KDP23309.1"/>
    <property type="molecule type" value="Genomic_DNA"/>
</dbReference>
<proteinExistence type="predicted"/>
<evidence type="ECO:0008006" key="5">
    <source>
        <dbReference type="Google" id="ProtNLM"/>
    </source>
</evidence>
<dbReference type="Gene3D" id="1.10.10.60">
    <property type="entry name" value="Homeodomain-like"/>
    <property type="match status" value="1"/>
</dbReference>
<protein>
    <recommendedName>
        <fullName evidence="5">Myb-like domain-containing protein</fullName>
    </recommendedName>
</protein>
<dbReference type="OrthoDB" id="608866at2759"/>
<evidence type="ECO:0000256" key="2">
    <source>
        <dbReference type="SAM" id="MobiDB-lite"/>
    </source>
</evidence>
<dbReference type="InterPro" id="IPR009057">
    <property type="entry name" value="Homeodomain-like_sf"/>
</dbReference>
<feature type="compositionally biased region" description="Basic and acidic residues" evidence="2">
    <location>
        <begin position="44"/>
        <end position="57"/>
    </location>
</feature>
<dbReference type="InterPro" id="IPR013083">
    <property type="entry name" value="Znf_RING/FYVE/PHD"/>
</dbReference>
<dbReference type="Gene3D" id="3.30.40.10">
    <property type="entry name" value="Zinc/RING finger domain, C3HC4 (zinc finger)"/>
    <property type="match status" value="1"/>
</dbReference>
<feature type="region of interest" description="Disordered" evidence="2">
    <location>
        <begin position="24"/>
        <end position="57"/>
    </location>
</feature>
<dbReference type="GO" id="GO:0000785">
    <property type="term" value="C:chromatin"/>
    <property type="evidence" value="ECO:0007669"/>
    <property type="project" value="TreeGrafter"/>
</dbReference>
<dbReference type="GO" id="GO:0003682">
    <property type="term" value="F:chromatin binding"/>
    <property type="evidence" value="ECO:0007669"/>
    <property type="project" value="TreeGrafter"/>
</dbReference>
<feature type="compositionally biased region" description="Basic and acidic residues" evidence="2">
    <location>
        <begin position="25"/>
        <end position="36"/>
    </location>
</feature>
<dbReference type="GO" id="GO:0042393">
    <property type="term" value="F:histone binding"/>
    <property type="evidence" value="ECO:0007669"/>
    <property type="project" value="TreeGrafter"/>
</dbReference>
<dbReference type="KEGG" id="jcu:105647351"/>
<dbReference type="CDD" id="cd11660">
    <property type="entry name" value="SANT_TRF"/>
    <property type="match status" value="1"/>
</dbReference>
<reference evidence="3 4" key="1">
    <citation type="journal article" date="2014" name="PLoS ONE">
        <title>Global Analysis of Gene Expression Profiles in Physic Nut (Jatropha curcas L.) Seedlings Exposed to Salt Stress.</title>
        <authorList>
            <person name="Zhang L."/>
            <person name="Zhang C."/>
            <person name="Wu P."/>
            <person name="Chen Y."/>
            <person name="Li M."/>
            <person name="Jiang H."/>
            <person name="Wu G."/>
        </authorList>
    </citation>
    <scope>NUCLEOTIDE SEQUENCE [LARGE SCALE GENOMIC DNA]</scope>
    <source>
        <strain evidence="4">cv. GZQX0401</strain>
        <tissue evidence="3">Young leaves</tissue>
    </source>
</reference>
<dbReference type="GO" id="GO:0034728">
    <property type="term" value="P:nucleosome organization"/>
    <property type="evidence" value="ECO:0007669"/>
    <property type="project" value="TreeGrafter"/>
</dbReference>
<dbReference type="GO" id="GO:0016887">
    <property type="term" value="F:ATP hydrolysis activity"/>
    <property type="evidence" value="ECO:0007669"/>
    <property type="project" value="TreeGrafter"/>
</dbReference>
<dbReference type="STRING" id="180498.A0A067JUU6"/>
<sequence>MPSSKVYLTYKRKLPSSRIGIASEKGYHDSFSERPSDTSMTGPDKCDRLSEEHKSENEQKISPIFPGCVICGIRGNLLRCKDCHQPYHHQCLDRALEPKHMLNRERPSCGCKLQDSSALQPLQQLSRLEAMKPVEGSDMKIMTVSFSKSSVKGSPGEGTSGKYMKSPPYLDISMKSISTPMEVSPCSATNMDSEGKFISQSTGMNTGKRFSSSKSATEGCHVSVCDAGSCLLEAPSFGGTKSFLKGNCTDCPGNSLGQTKLTTPLITFSRRCKRRKEDNEAHVNSSYLGETADSAASLKLCLGDNSTALGLPREDTDSRHKFHQKQKIIKGVDSASVHVGSALEAKTLIYEGEPSNVSKSMHKDGPAINGQGQIAKVSMDTEEALLDNLQISLNDATKDPCEAIVVDTELENTKYQDKPENLSSDGGKSTIIPDYKKEGLQPYLDLSVTPDSCGTSDNDINLDLECQKEAVDATSESLRDSVDSTSRSHATVLDQVSPWESLQGTSKGLVEASQIHSSRDLSDASNSVEEVGANLKDNDEACPGPSLDNASRNECLQLFSEEKGNSFIQTIRKPEVTACTVLEESKSLHLGSDSNQMRQNSCGSPLELSLSLPTESDMGNYSSKKDPITSQFWNSDSEIRDFFRDAVPQSSPNQAAPLLRHKLMLDRIVIRASGLNAKSGFNEKFKPYATLWSEEELDSLWIGVRRHGRDNWHAMLRNPRLHFSSWRTARDLAEQWEEEQAKLLNDTHVLRFKSPVTHEFSVDNNGGFMCPKTGFWRENAPEETRLSLGDIYSHRTANVSKRRRFNFFGVERNEMEQLCRPAAYSRSYSDFQGEIYGKGPYDHMGCATVPRCDPLFVNCSFTALAPKGGNLPHWLREVVSTPPPRPMEATLHPGFSPIAHLGKMRVMRPYQDPSELHFSGLRNRIDSEFGDIRANGLQPSGNGHHSYVTLGMRHGKSGVSRSSARLANKQDNLIVIDSDASSEETISDDHSARP</sequence>
<dbReference type="PANTHER" id="PTHR45623:SF43">
    <property type="entry name" value="OS02G0817000 PROTEIN"/>
    <property type="match status" value="1"/>
</dbReference>
<dbReference type="GO" id="GO:0140658">
    <property type="term" value="F:ATP-dependent chromatin remodeler activity"/>
    <property type="evidence" value="ECO:0007669"/>
    <property type="project" value="TreeGrafter"/>
</dbReference>
<dbReference type="SUPFAM" id="SSF46689">
    <property type="entry name" value="Homeodomain-like"/>
    <property type="match status" value="1"/>
</dbReference>
<name>A0A067JUU6_JATCU</name>
<keyword evidence="4" id="KW-1185">Reference proteome</keyword>
<keyword evidence="1" id="KW-0539">Nucleus</keyword>
<feature type="region of interest" description="Disordered" evidence="2">
    <location>
        <begin position="975"/>
        <end position="994"/>
    </location>
</feature>